<dbReference type="Proteomes" id="UP000324222">
    <property type="component" value="Unassembled WGS sequence"/>
</dbReference>
<accession>A0A5B7IHF1</accession>
<protein>
    <submittedName>
        <fullName evidence="2">Uncharacterized protein</fullName>
    </submittedName>
</protein>
<evidence type="ECO:0000313" key="3">
    <source>
        <dbReference type="Proteomes" id="UP000324222"/>
    </source>
</evidence>
<name>A0A5B7IHF1_PORTR</name>
<proteinExistence type="predicted"/>
<dbReference type="AlphaFoldDB" id="A0A5B7IHF1"/>
<feature type="compositionally biased region" description="Basic residues" evidence="1">
    <location>
        <begin position="20"/>
        <end position="30"/>
    </location>
</feature>
<comment type="caution">
    <text evidence="2">The sequence shown here is derived from an EMBL/GenBank/DDBJ whole genome shotgun (WGS) entry which is preliminary data.</text>
</comment>
<sequence length="90" mass="9823">MTTVAVCSTEVKGMGGGTSTKRRKTMLKRCRVTDSGDSKVDSCTDDAAQPRPAPPRPATHRAKRRLDNTPLEDSKGDEENPVRGGQRRKL</sequence>
<feature type="compositionally biased region" description="Basic and acidic residues" evidence="1">
    <location>
        <begin position="31"/>
        <end position="42"/>
    </location>
</feature>
<keyword evidence="3" id="KW-1185">Reference proteome</keyword>
<gene>
    <name evidence="2" type="ORF">E2C01_075856</name>
</gene>
<organism evidence="2 3">
    <name type="scientific">Portunus trituberculatus</name>
    <name type="common">Swimming crab</name>
    <name type="synonym">Neptunus trituberculatus</name>
    <dbReference type="NCBI Taxonomy" id="210409"/>
    <lineage>
        <taxon>Eukaryota</taxon>
        <taxon>Metazoa</taxon>
        <taxon>Ecdysozoa</taxon>
        <taxon>Arthropoda</taxon>
        <taxon>Crustacea</taxon>
        <taxon>Multicrustacea</taxon>
        <taxon>Malacostraca</taxon>
        <taxon>Eumalacostraca</taxon>
        <taxon>Eucarida</taxon>
        <taxon>Decapoda</taxon>
        <taxon>Pleocyemata</taxon>
        <taxon>Brachyura</taxon>
        <taxon>Eubrachyura</taxon>
        <taxon>Portunoidea</taxon>
        <taxon>Portunidae</taxon>
        <taxon>Portuninae</taxon>
        <taxon>Portunus</taxon>
    </lineage>
</organism>
<feature type="region of interest" description="Disordered" evidence="1">
    <location>
        <begin position="1"/>
        <end position="90"/>
    </location>
</feature>
<dbReference type="EMBL" id="VSRR010056391">
    <property type="protein sequence ID" value="MPC81249.1"/>
    <property type="molecule type" value="Genomic_DNA"/>
</dbReference>
<reference evidence="2 3" key="1">
    <citation type="submission" date="2019-05" db="EMBL/GenBank/DDBJ databases">
        <title>Another draft genome of Portunus trituberculatus and its Hox gene families provides insights of decapod evolution.</title>
        <authorList>
            <person name="Jeong J.-H."/>
            <person name="Song I."/>
            <person name="Kim S."/>
            <person name="Choi T."/>
            <person name="Kim D."/>
            <person name="Ryu S."/>
            <person name="Kim W."/>
        </authorList>
    </citation>
    <scope>NUCLEOTIDE SEQUENCE [LARGE SCALE GENOMIC DNA]</scope>
    <source>
        <tissue evidence="2">Muscle</tissue>
    </source>
</reference>
<feature type="compositionally biased region" description="Basic and acidic residues" evidence="1">
    <location>
        <begin position="72"/>
        <end position="81"/>
    </location>
</feature>
<evidence type="ECO:0000313" key="2">
    <source>
        <dbReference type="EMBL" id="MPC81249.1"/>
    </source>
</evidence>
<evidence type="ECO:0000256" key="1">
    <source>
        <dbReference type="SAM" id="MobiDB-lite"/>
    </source>
</evidence>